<comment type="caution">
    <text evidence="4">The sequence shown here is derived from an EMBL/GenBank/DDBJ whole genome shotgun (WGS) entry which is preliminary data.</text>
</comment>
<evidence type="ECO:0000256" key="1">
    <source>
        <dbReference type="SAM" id="Coils"/>
    </source>
</evidence>
<dbReference type="OrthoDB" id="5875472at2"/>
<dbReference type="Pfam" id="PF13884">
    <property type="entry name" value="Peptidase_S74"/>
    <property type="match status" value="1"/>
</dbReference>
<accession>A0A3E1K7C3</accession>
<dbReference type="PROSITE" id="PS51688">
    <property type="entry name" value="ICA"/>
    <property type="match status" value="1"/>
</dbReference>
<proteinExistence type="predicted"/>
<sequence length="415" mass="43230">MKTSVSAACKLSNRRRLSVISSIAAKSIPLLSAIVASVAMASTTPSTFTYQGQLQKSNALISDACDFEFMLYDAETDGSQVGSTNAFQDVSVQGGFFQVDLDFGAGAFEAGQRWLSVLVDCGGTGPLVELAPRQRVDPAPLAQYAATAGTVLNSPENGWTVSGDDVYTSVPGGVGIGTTSPINALDVNGKISLTQSPGSGTVINASPNWQHGAGPQVFGNGGSSFLLASYEGSFESAGIHGDGDSVTIWSPGDGADGQPAALLYILDEDSFDGSDTDPYNGSALAAYVNTSGAWVQASDANRKSDVEPMQGALDRLLQVNGYQYRMGRPGRDSKPEQVGPQQYGLLAQEIETVFPAAVEKSDAGDYFLSYSALVPALIEAIKEQQATIDQLNAQNAALARRLDTIEANLAGQPGS</sequence>
<name>A0A3E1K7C3_9GAMM</name>
<feature type="domain" description="Peptidase S74" evidence="3">
    <location>
        <begin position="298"/>
        <end position="395"/>
    </location>
</feature>
<reference evidence="4 5" key="1">
    <citation type="submission" date="2018-08" db="EMBL/GenBank/DDBJ databases">
        <title>Wenzhouxiangella salilacus sp. nov., a novel bacterium isolated from a saline lake in Xinjiang Province, China.</title>
        <authorList>
            <person name="Han S."/>
        </authorList>
    </citation>
    <scope>NUCLEOTIDE SEQUENCE [LARGE SCALE GENOMIC DNA]</scope>
    <source>
        <strain evidence="4 5">XDB06</strain>
    </source>
</reference>
<dbReference type="RefSeq" id="WP_116651164.1">
    <property type="nucleotide sequence ID" value="NZ_QUZK01000041.1"/>
</dbReference>
<evidence type="ECO:0000313" key="4">
    <source>
        <dbReference type="EMBL" id="RFF29930.1"/>
    </source>
</evidence>
<evidence type="ECO:0000256" key="2">
    <source>
        <dbReference type="SAM" id="SignalP"/>
    </source>
</evidence>
<keyword evidence="5" id="KW-1185">Reference proteome</keyword>
<evidence type="ECO:0000259" key="3">
    <source>
        <dbReference type="PROSITE" id="PS51688"/>
    </source>
</evidence>
<dbReference type="AlphaFoldDB" id="A0A3E1K7C3"/>
<feature type="coiled-coil region" evidence="1">
    <location>
        <begin position="374"/>
        <end position="408"/>
    </location>
</feature>
<keyword evidence="1" id="KW-0175">Coiled coil</keyword>
<feature type="chain" id="PRO_5017813160" description="Peptidase S74 domain-containing protein" evidence="2">
    <location>
        <begin position="42"/>
        <end position="415"/>
    </location>
</feature>
<dbReference type="EMBL" id="QUZK01000041">
    <property type="protein sequence ID" value="RFF29930.1"/>
    <property type="molecule type" value="Genomic_DNA"/>
</dbReference>
<feature type="signal peptide" evidence="2">
    <location>
        <begin position="1"/>
        <end position="41"/>
    </location>
</feature>
<dbReference type="InterPro" id="IPR030392">
    <property type="entry name" value="S74_ICA"/>
</dbReference>
<protein>
    <recommendedName>
        <fullName evidence="3">Peptidase S74 domain-containing protein</fullName>
    </recommendedName>
</protein>
<gene>
    <name evidence="4" type="ORF">DZC52_10875</name>
</gene>
<evidence type="ECO:0000313" key="5">
    <source>
        <dbReference type="Proteomes" id="UP000260351"/>
    </source>
</evidence>
<dbReference type="Proteomes" id="UP000260351">
    <property type="component" value="Unassembled WGS sequence"/>
</dbReference>
<keyword evidence="2" id="KW-0732">Signal</keyword>
<organism evidence="4 5">
    <name type="scientific">Wenzhouxiangella sediminis</name>
    <dbReference type="NCBI Taxonomy" id="1792836"/>
    <lineage>
        <taxon>Bacteria</taxon>
        <taxon>Pseudomonadati</taxon>
        <taxon>Pseudomonadota</taxon>
        <taxon>Gammaproteobacteria</taxon>
        <taxon>Chromatiales</taxon>
        <taxon>Wenzhouxiangellaceae</taxon>
        <taxon>Wenzhouxiangella</taxon>
    </lineage>
</organism>